<sequence length="152" mass="17462">MRNLDEMKNEFANLSETLNKFIAINKKPMDFGVGVLINPSEIHAVAKLCDHGPMSLTELAERSFVSKGAMSQLVARLEKKGLVYRETAPDNQSKQILYPTGIGIRAQKGHMEFHMKHDREFLTYLSTMSNGEYAVFREVCRQMNRWMDSYLK</sequence>
<dbReference type="AlphaFoldDB" id="A0A7K1KRB0"/>
<keyword evidence="1" id="KW-0805">Transcription regulation</keyword>
<dbReference type="PROSITE" id="PS50995">
    <property type="entry name" value="HTH_MARR_2"/>
    <property type="match status" value="1"/>
</dbReference>
<protein>
    <submittedName>
        <fullName evidence="5">MarR family transcriptional regulator</fullName>
    </submittedName>
</protein>
<dbReference type="PANTHER" id="PTHR35790:SF4">
    <property type="entry name" value="HTH-TYPE TRANSCRIPTIONAL REGULATOR PCHR"/>
    <property type="match status" value="1"/>
</dbReference>
<evidence type="ECO:0000256" key="1">
    <source>
        <dbReference type="ARBA" id="ARBA00023015"/>
    </source>
</evidence>
<dbReference type="SMART" id="SM00347">
    <property type="entry name" value="HTH_MARR"/>
    <property type="match status" value="1"/>
</dbReference>
<proteinExistence type="predicted"/>
<evidence type="ECO:0000259" key="4">
    <source>
        <dbReference type="PROSITE" id="PS50995"/>
    </source>
</evidence>
<keyword evidence="6" id="KW-1185">Reference proteome</keyword>
<keyword evidence="3" id="KW-0804">Transcription</keyword>
<dbReference type="Pfam" id="PF01047">
    <property type="entry name" value="MarR"/>
    <property type="match status" value="1"/>
</dbReference>
<evidence type="ECO:0000313" key="5">
    <source>
        <dbReference type="EMBL" id="MUM78617.1"/>
    </source>
</evidence>
<dbReference type="PANTHER" id="PTHR35790">
    <property type="entry name" value="HTH-TYPE TRANSCRIPTIONAL REGULATOR PCHR"/>
    <property type="match status" value="1"/>
</dbReference>
<organism evidence="5 6">
    <name type="scientific">Pseudodesulfovibrio alkaliphilus</name>
    <dbReference type="NCBI Taxonomy" id="2661613"/>
    <lineage>
        <taxon>Bacteria</taxon>
        <taxon>Pseudomonadati</taxon>
        <taxon>Thermodesulfobacteriota</taxon>
        <taxon>Desulfovibrionia</taxon>
        <taxon>Desulfovibrionales</taxon>
        <taxon>Desulfovibrionaceae</taxon>
    </lineage>
</organism>
<evidence type="ECO:0000256" key="3">
    <source>
        <dbReference type="ARBA" id="ARBA00023163"/>
    </source>
</evidence>
<dbReference type="SUPFAM" id="SSF46785">
    <property type="entry name" value="Winged helix' DNA-binding domain"/>
    <property type="match status" value="1"/>
</dbReference>
<feature type="domain" description="HTH marR-type" evidence="4">
    <location>
        <begin position="4"/>
        <end position="145"/>
    </location>
</feature>
<dbReference type="EMBL" id="WODC01000010">
    <property type="protein sequence ID" value="MUM78617.1"/>
    <property type="molecule type" value="Genomic_DNA"/>
</dbReference>
<dbReference type="InterPro" id="IPR000835">
    <property type="entry name" value="HTH_MarR-typ"/>
</dbReference>
<reference evidence="5 6" key="1">
    <citation type="submission" date="2019-11" db="EMBL/GenBank/DDBJ databases">
        <title>Pseudodesulfovibrio alkaliphilus, sp. nov., an alkaliphilic sulfate-reducing bacteria from mud volcano of Taman peninsula, Russia.</title>
        <authorList>
            <person name="Frolova A."/>
            <person name="Merkel A.Y."/>
            <person name="Slobodkin A.I."/>
        </authorList>
    </citation>
    <scope>NUCLEOTIDE SEQUENCE [LARGE SCALE GENOMIC DNA]</scope>
    <source>
        <strain evidence="5 6">F-1</strain>
    </source>
</reference>
<dbReference type="Gene3D" id="1.10.10.10">
    <property type="entry name" value="Winged helix-like DNA-binding domain superfamily/Winged helix DNA-binding domain"/>
    <property type="match status" value="1"/>
</dbReference>
<comment type="caution">
    <text evidence="5">The sequence shown here is derived from an EMBL/GenBank/DDBJ whole genome shotgun (WGS) entry which is preliminary data.</text>
</comment>
<dbReference type="GO" id="GO:0003677">
    <property type="term" value="F:DNA binding"/>
    <property type="evidence" value="ECO:0007669"/>
    <property type="project" value="UniProtKB-KW"/>
</dbReference>
<dbReference type="GO" id="GO:0003700">
    <property type="term" value="F:DNA-binding transcription factor activity"/>
    <property type="evidence" value="ECO:0007669"/>
    <property type="project" value="InterPro"/>
</dbReference>
<dbReference type="InterPro" id="IPR036390">
    <property type="entry name" value="WH_DNA-bd_sf"/>
</dbReference>
<dbReference type="InterPro" id="IPR011991">
    <property type="entry name" value="ArsR-like_HTH"/>
</dbReference>
<evidence type="ECO:0000256" key="2">
    <source>
        <dbReference type="ARBA" id="ARBA00023125"/>
    </source>
</evidence>
<dbReference type="InterPro" id="IPR052067">
    <property type="entry name" value="Metal_resp_HTH_trans_reg"/>
</dbReference>
<dbReference type="InterPro" id="IPR036388">
    <property type="entry name" value="WH-like_DNA-bd_sf"/>
</dbReference>
<gene>
    <name evidence="5" type="ORF">GKC30_13335</name>
</gene>
<keyword evidence="2" id="KW-0238">DNA-binding</keyword>
<accession>A0A7K1KRB0</accession>
<dbReference type="Proteomes" id="UP000461162">
    <property type="component" value="Unassembled WGS sequence"/>
</dbReference>
<dbReference type="RefSeq" id="WP_155935464.1">
    <property type="nucleotide sequence ID" value="NZ_WODC01000010.1"/>
</dbReference>
<evidence type="ECO:0000313" key="6">
    <source>
        <dbReference type="Proteomes" id="UP000461162"/>
    </source>
</evidence>
<dbReference type="CDD" id="cd00090">
    <property type="entry name" value="HTH_ARSR"/>
    <property type="match status" value="1"/>
</dbReference>
<name>A0A7K1KRB0_9BACT</name>